<dbReference type="Proteomes" id="UP000001935">
    <property type="component" value="Chromosome"/>
</dbReference>
<feature type="region of interest" description="Disordered" evidence="3">
    <location>
        <begin position="99"/>
        <end position="118"/>
    </location>
</feature>
<name>Q2IN24_ANADE</name>
<evidence type="ECO:0000256" key="1">
    <source>
        <dbReference type="PIRSR" id="PIRSR600760-2"/>
    </source>
</evidence>
<dbReference type="Pfam" id="PF00459">
    <property type="entry name" value="Inositol_P"/>
    <property type="match status" value="1"/>
</dbReference>
<feature type="region of interest" description="Disordered" evidence="3">
    <location>
        <begin position="1"/>
        <end position="26"/>
    </location>
</feature>
<accession>Q2IN24</accession>
<keyword evidence="1" id="KW-0479">Metal-binding</keyword>
<evidence type="ECO:0000313" key="4">
    <source>
        <dbReference type="EMBL" id="ABC80208.1"/>
    </source>
</evidence>
<dbReference type="PRINTS" id="PR00377">
    <property type="entry name" value="IMPHPHTASES"/>
</dbReference>
<evidence type="ECO:0000313" key="5">
    <source>
        <dbReference type="Proteomes" id="UP000001935"/>
    </source>
</evidence>
<dbReference type="PANTHER" id="PTHR16222">
    <property type="entry name" value="ADP-RIBOSYLGLYCOHYDROLASE"/>
    <property type="match status" value="1"/>
</dbReference>
<gene>
    <name evidence="4" type="ordered locus">Adeh_0432</name>
</gene>
<sequence length="656" mass="67218">MCPARRRHRVPRDGPHANGRRYEIPPPDLAALDTHGGVTELARALEAALRAARAAADLLRAELFRAGGPRGEPGHCPADEEAEDLIRAILDAVFPGDGFVGEERPERNRPPALPGGRCWLVDPNDGTADFQRGHRGASVSIGLVKDGVPVLGVVLAHTAPHGGEDLLAWAEGEGPVLRNGAPLPPISRAPLQAGDVVLVSSSAAKRARGNAEALQPARFRPLTSIAYRLAMIATGEARGAVSLHRPRALDVAAGHALVRGAGGVLLDEAGREVRYGPSGEGRVAFCFGGAPAVAERLATRSWVEAQAYGPGAPGLCAPLAGRAVRDDGLLRRGQGALLGQLAGDALGGQVEFSGRARIAAAHPQGVRDLADGGHWSTLAGQPTDDSELALALARTVIAFGRFDAARVAEAYADWLGSEPFDVGRTVDAALRPALRARAAGGGAEQVAEAARAAAPRGSLANGALMRVSPLGIAGHAAPAAEVAAWARADAALTHPAPPCQDASAVFAATVAFAIASGAPAAEVADRGEALAGELGCGPEVREALAAARAGPPEDFEASAGLVTIALQNAFFQLRHAPDLEAGLVDTVGRGGDTDTNAAIAGALLGAAHGVLAVPERWRRAVLSCWPVEGAPGVRRPRPPVCWPGDALILAERLLGL</sequence>
<dbReference type="SUPFAM" id="SSF56655">
    <property type="entry name" value="Carbohydrate phosphatase"/>
    <property type="match status" value="1"/>
</dbReference>
<dbReference type="STRING" id="290397.Adeh_0432"/>
<feature type="binding site" evidence="2">
    <location>
        <position position="594"/>
    </location>
    <ligand>
        <name>Mg(2+)</name>
        <dbReference type="ChEBI" id="CHEBI:18420"/>
        <label>1</label>
    </ligand>
</feature>
<protein>
    <submittedName>
        <fullName evidence="4">Inositol monophosphatase/ADP-ribosylglycohydrolase</fullName>
    </submittedName>
</protein>
<feature type="binding site" evidence="1">
    <location>
        <position position="125"/>
    </location>
    <ligand>
        <name>Mg(2+)</name>
        <dbReference type="ChEBI" id="CHEBI:18420"/>
        <label>1</label>
        <note>catalytic</note>
    </ligand>
</feature>
<feature type="binding site" evidence="2">
    <location>
        <position position="385"/>
    </location>
    <ligand>
        <name>Mg(2+)</name>
        <dbReference type="ChEBI" id="CHEBI:18420"/>
        <label>1</label>
    </ligand>
</feature>
<reference evidence="4" key="1">
    <citation type="submission" date="2006-01" db="EMBL/GenBank/DDBJ databases">
        <title>Complete sequence of Anaeromyxobacter dehalogenans 2CP-C.</title>
        <authorList>
            <consortium name="US DOE Joint Genome Institute"/>
            <person name="Copeland A."/>
            <person name="Lucas S."/>
            <person name="Lapidus A."/>
            <person name="Barry K."/>
            <person name="Detter J.C."/>
            <person name="Glavina T."/>
            <person name="Hammon N."/>
            <person name="Israni S."/>
            <person name="Pitluck S."/>
            <person name="Brettin T."/>
            <person name="Bruce D."/>
            <person name="Han C."/>
            <person name="Tapia R."/>
            <person name="Gilna P."/>
            <person name="Kiss H."/>
            <person name="Schmutz J."/>
            <person name="Larimer F."/>
            <person name="Land M."/>
            <person name="Kyrpides N."/>
            <person name="Anderson I."/>
            <person name="Sanford R.A."/>
            <person name="Ritalahti K.M."/>
            <person name="Thomas H.S."/>
            <person name="Kirby J.R."/>
            <person name="Zhulin I.B."/>
            <person name="Loeffler F.E."/>
            <person name="Richardson P."/>
        </authorList>
    </citation>
    <scope>NUCLEOTIDE SEQUENCE</scope>
    <source>
        <strain evidence="4">2CP-C</strain>
    </source>
</reference>
<dbReference type="InterPro" id="IPR000760">
    <property type="entry name" value="Inositol_monophosphatase-like"/>
</dbReference>
<comment type="cofactor">
    <cofactor evidence="2">
        <name>Mg(2+)</name>
        <dbReference type="ChEBI" id="CHEBI:18420"/>
    </cofactor>
    <text evidence="2">Binds 2 magnesium ions per subunit.</text>
</comment>
<dbReference type="InterPro" id="IPR050792">
    <property type="entry name" value="ADP-ribosylglycohydrolase"/>
</dbReference>
<feature type="binding site" evidence="2">
    <location>
        <position position="384"/>
    </location>
    <ligand>
        <name>Mg(2+)</name>
        <dbReference type="ChEBI" id="CHEBI:18420"/>
        <label>1</label>
    </ligand>
</feature>
<dbReference type="GO" id="GO:0016787">
    <property type="term" value="F:hydrolase activity"/>
    <property type="evidence" value="ECO:0007669"/>
    <property type="project" value="UniProtKB-KW"/>
</dbReference>
<feature type="binding site" evidence="1">
    <location>
        <position position="250"/>
    </location>
    <ligand>
        <name>Mg(2+)</name>
        <dbReference type="ChEBI" id="CHEBI:18420"/>
        <label>1</label>
        <note>catalytic</note>
    </ligand>
</feature>
<evidence type="ECO:0000256" key="2">
    <source>
        <dbReference type="PIRSR" id="PIRSR605502-1"/>
    </source>
</evidence>
<feature type="binding site" evidence="2">
    <location>
        <position position="383"/>
    </location>
    <ligand>
        <name>Mg(2+)</name>
        <dbReference type="ChEBI" id="CHEBI:18420"/>
        <label>1</label>
    </ligand>
</feature>
<dbReference type="CDD" id="cd01637">
    <property type="entry name" value="IMPase_like"/>
    <property type="match status" value="1"/>
</dbReference>
<dbReference type="Pfam" id="PF03747">
    <property type="entry name" value="ADP_ribosyl_GH"/>
    <property type="match status" value="1"/>
</dbReference>
<feature type="compositionally biased region" description="Basic residues" evidence="3">
    <location>
        <begin position="1"/>
        <end position="10"/>
    </location>
</feature>
<dbReference type="GO" id="GO:0046872">
    <property type="term" value="F:metal ion binding"/>
    <property type="evidence" value="ECO:0007669"/>
    <property type="project" value="UniProtKB-KW"/>
</dbReference>
<organism evidence="4 5">
    <name type="scientific">Anaeromyxobacter dehalogenans (strain 2CP-C)</name>
    <dbReference type="NCBI Taxonomy" id="290397"/>
    <lineage>
        <taxon>Bacteria</taxon>
        <taxon>Pseudomonadati</taxon>
        <taxon>Myxococcota</taxon>
        <taxon>Myxococcia</taxon>
        <taxon>Myxococcales</taxon>
        <taxon>Cystobacterineae</taxon>
        <taxon>Anaeromyxobacteraceae</taxon>
        <taxon>Anaeromyxobacter</taxon>
    </lineage>
</organism>
<dbReference type="KEGG" id="ade:Adeh_0432"/>
<keyword evidence="1" id="KW-0460">Magnesium</keyword>
<evidence type="ECO:0000256" key="3">
    <source>
        <dbReference type="SAM" id="MobiDB-lite"/>
    </source>
</evidence>
<feature type="binding site" evidence="1">
    <location>
        <position position="122"/>
    </location>
    <ligand>
        <name>Mg(2+)</name>
        <dbReference type="ChEBI" id="CHEBI:18420"/>
        <label>1</label>
        <note>catalytic</note>
    </ligand>
</feature>
<dbReference type="PANTHER" id="PTHR16222:SF35">
    <property type="entry name" value="ADP-RIBOSYLGLYCOHYDROLASE"/>
    <property type="match status" value="1"/>
</dbReference>
<proteinExistence type="predicted"/>
<dbReference type="AlphaFoldDB" id="Q2IN24"/>
<dbReference type="SUPFAM" id="SSF101478">
    <property type="entry name" value="ADP-ribosylglycohydrolase"/>
    <property type="match status" value="1"/>
</dbReference>
<dbReference type="InterPro" id="IPR005502">
    <property type="entry name" value="Ribosyl_crysJ1"/>
</dbReference>
<feature type="binding site" evidence="2">
    <location>
        <position position="592"/>
    </location>
    <ligand>
        <name>Mg(2+)</name>
        <dbReference type="ChEBI" id="CHEBI:18420"/>
        <label>1</label>
    </ligand>
</feature>
<feature type="binding site" evidence="2">
    <location>
        <position position="595"/>
    </location>
    <ligand>
        <name>Mg(2+)</name>
        <dbReference type="ChEBI" id="CHEBI:18420"/>
        <label>1</label>
    </ligand>
</feature>
<dbReference type="HOGENOM" id="CLU_432592_0_0_7"/>
<dbReference type="Gene3D" id="1.10.4080.10">
    <property type="entry name" value="ADP-ribosylation/Crystallin J1"/>
    <property type="match status" value="1"/>
</dbReference>
<dbReference type="Gene3D" id="3.30.540.10">
    <property type="entry name" value="Fructose-1,6-Bisphosphatase, subunit A, domain 1"/>
    <property type="match status" value="1"/>
</dbReference>
<keyword evidence="4" id="KW-0378">Hydrolase</keyword>
<dbReference type="eggNOG" id="COG0483">
    <property type="taxonomic scope" value="Bacteria"/>
</dbReference>
<dbReference type="eggNOG" id="COG1397">
    <property type="taxonomic scope" value="Bacteria"/>
</dbReference>
<feature type="compositionally biased region" description="Basic and acidic residues" evidence="3">
    <location>
        <begin position="11"/>
        <end position="23"/>
    </location>
</feature>
<dbReference type="Gene3D" id="3.40.190.80">
    <property type="match status" value="1"/>
</dbReference>
<feature type="binding site" evidence="1">
    <location>
        <position position="102"/>
    </location>
    <ligand>
        <name>Mg(2+)</name>
        <dbReference type="ChEBI" id="CHEBI:18420"/>
        <label>1</label>
        <note>catalytic</note>
    </ligand>
</feature>
<dbReference type="EMBL" id="CP000251">
    <property type="protein sequence ID" value="ABC80208.1"/>
    <property type="molecule type" value="Genomic_DNA"/>
</dbReference>
<dbReference type="InterPro" id="IPR036705">
    <property type="entry name" value="Ribosyl_crysJ1_sf"/>
</dbReference>